<dbReference type="InterPro" id="IPR003594">
    <property type="entry name" value="HATPase_dom"/>
</dbReference>
<feature type="domain" description="Histidine kinase/HSP90-like ATPase" evidence="2">
    <location>
        <begin position="202"/>
        <end position="317"/>
    </location>
</feature>
<accession>A0A660C9A2</accession>
<dbReference type="PANTHER" id="PTHR35526">
    <property type="entry name" value="ANTI-SIGMA-F FACTOR RSBW-RELATED"/>
    <property type="match status" value="1"/>
</dbReference>
<evidence type="ECO:0000256" key="1">
    <source>
        <dbReference type="ARBA" id="ARBA00022527"/>
    </source>
</evidence>
<dbReference type="Gene3D" id="3.30.565.10">
    <property type="entry name" value="Histidine kinase-like ATPase, C-terminal domain"/>
    <property type="match status" value="1"/>
</dbReference>
<comment type="caution">
    <text evidence="4">The sequence shown here is derived from an EMBL/GenBank/DDBJ whole genome shotgun (WGS) entry which is preliminary data.</text>
</comment>
<evidence type="ECO:0000313" key="4">
    <source>
        <dbReference type="EMBL" id="TWH20138.1"/>
    </source>
</evidence>
<protein>
    <submittedName>
        <fullName evidence="4">Anti-sigma regulatory factor (Ser/Thr protein kinase)</fullName>
    </submittedName>
</protein>
<dbReference type="Pfam" id="PF14417">
    <property type="entry name" value="MEDS"/>
    <property type="match status" value="1"/>
</dbReference>
<dbReference type="InterPro" id="IPR036890">
    <property type="entry name" value="HATPase_C_sf"/>
</dbReference>
<dbReference type="NCBIfam" id="NF041045">
    <property type="entry name" value="RsbA_anti_sig"/>
    <property type="match status" value="1"/>
</dbReference>
<keyword evidence="1" id="KW-0418">Kinase</keyword>
<dbReference type="InterPro" id="IPR050267">
    <property type="entry name" value="Anti-sigma-factor_SerPK"/>
</dbReference>
<feature type="domain" description="MEDS" evidence="3">
    <location>
        <begin position="20"/>
        <end position="163"/>
    </location>
</feature>
<dbReference type="Pfam" id="PF13581">
    <property type="entry name" value="HATPase_c_2"/>
    <property type="match status" value="1"/>
</dbReference>
<evidence type="ECO:0000259" key="2">
    <source>
        <dbReference type="Pfam" id="PF13581"/>
    </source>
</evidence>
<evidence type="ECO:0000313" key="5">
    <source>
        <dbReference type="Proteomes" id="UP000317303"/>
    </source>
</evidence>
<dbReference type="EMBL" id="VLJV01000001">
    <property type="protein sequence ID" value="TWH20138.1"/>
    <property type="molecule type" value="Genomic_DNA"/>
</dbReference>
<dbReference type="CDD" id="cd16936">
    <property type="entry name" value="HATPase_RsbW-like"/>
    <property type="match status" value="1"/>
</dbReference>
<dbReference type="PANTHER" id="PTHR35526:SF3">
    <property type="entry name" value="ANTI-SIGMA-F FACTOR RSBW"/>
    <property type="match status" value="1"/>
</dbReference>
<organism evidence="4 5">
    <name type="scientific">Prauserella rugosa</name>
    <dbReference type="NCBI Taxonomy" id="43354"/>
    <lineage>
        <taxon>Bacteria</taxon>
        <taxon>Bacillati</taxon>
        <taxon>Actinomycetota</taxon>
        <taxon>Actinomycetes</taxon>
        <taxon>Pseudonocardiales</taxon>
        <taxon>Pseudonocardiaceae</taxon>
        <taxon>Prauserella</taxon>
    </lineage>
</organism>
<reference evidence="4 5" key="1">
    <citation type="submission" date="2019-07" db="EMBL/GenBank/DDBJ databases">
        <title>R&amp;d 2014.</title>
        <authorList>
            <person name="Klenk H.-P."/>
        </authorList>
    </citation>
    <scope>NUCLEOTIDE SEQUENCE [LARGE SCALE GENOMIC DNA]</scope>
    <source>
        <strain evidence="4 5">DSM 43194</strain>
    </source>
</reference>
<dbReference type="RefSeq" id="WP_246134742.1">
    <property type="nucleotide sequence ID" value="NZ_JOIJ01000003.1"/>
</dbReference>
<dbReference type="Proteomes" id="UP000317303">
    <property type="component" value="Unassembled WGS sequence"/>
</dbReference>
<keyword evidence="5" id="KW-1185">Reference proteome</keyword>
<sequence>MVSSSGIDGSGVRESLGLSHQALVYRNDVGYLNTIVPFVRDGIAAGEPVAVALPGVRLAAVRRALGTADATAVDLVDMAEVARNPTGIIGGLLRPFADGYTGHVRLVGEPIWSDRTSTEYLAALEHEALINDAFDGRRATILCPYDATTLAPSIIADAAATHPELIDEHGPHASGTYVPAGVVAGCNRPLTPPPDVPAFGFDLHTLAEARRYATAHAECYGIARHRLEDVAVVVGELTANSVQHGGGSGTLRVWREQDPEDGDSVVCQVDDAGRHTDPLAGRVPPPPDRLGGRGLFLVNRLSDLVRTHRGSDHTATRVWFR</sequence>
<dbReference type="SUPFAM" id="SSF55874">
    <property type="entry name" value="ATPase domain of HSP90 chaperone/DNA topoisomerase II/histidine kinase"/>
    <property type="match status" value="1"/>
</dbReference>
<dbReference type="InterPro" id="IPR025847">
    <property type="entry name" value="MEDS_domain"/>
</dbReference>
<keyword evidence="1" id="KW-0723">Serine/threonine-protein kinase</keyword>
<gene>
    <name evidence="4" type="ORF">JD82_01978</name>
</gene>
<dbReference type="InterPro" id="IPR047718">
    <property type="entry name" value="RsbA-like_anti_sig"/>
</dbReference>
<proteinExistence type="predicted"/>
<keyword evidence="1" id="KW-0808">Transferase</keyword>
<evidence type="ECO:0000259" key="3">
    <source>
        <dbReference type="Pfam" id="PF14417"/>
    </source>
</evidence>
<dbReference type="GO" id="GO:0004674">
    <property type="term" value="F:protein serine/threonine kinase activity"/>
    <property type="evidence" value="ECO:0007669"/>
    <property type="project" value="UniProtKB-KW"/>
</dbReference>
<name>A0A660C9A2_9PSEU</name>
<dbReference type="AlphaFoldDB" id="A0A660C9A2"/>